<gene>
    <name evidence="3" type="ORF">IM660_06700</name>
</gene>
<evidence type="ECO:0000256" key="1">
    <source>
        <dbReference type="SAM" id="MobiDB-lite"/>
    </source>
</evidence>
<sequence length="287" mass="29410">MNRATSTPQHRLESTRRGPAASTTAPARPGVTFTRVLAAEWTKLLSLRSTLWTAVGTILVAVSLAYALGLFVRPGDDQSGASLIVSGYLLAQLGALVLGVQVGTGEYGAGTFRATFTAVPRRLPVLVAQVVVTIVAAFGTAAVALVASYLVTIGARSDHGLIVTITDSETARILAGFVVYLTGVALVGLGIGALLRRPSAALVAGVLMVIVIDHLLAVNPGRIADTVRALLPGSGARLLIDDAGLAVLDATSLGPPLGAWGGTAVLGGWVLALLLAGGYRLRRHDLT</sequence>
<dbReference type="AlphaFoldDB" id="A0A7M1SY21"/>
<organism evidence="3 4">
    <name type="scientific">Ruania alkalisoli</name>
    <dbReference type="NCBI Taxonomy" id="2779775"/>
    <lineage>
        <taxon>Bacteria</taxon>
        <taxon>Bacillati</taxon>
        <taxon>Actinomycetota</taxon>
        <taxon>Actinomycetes</taxon>
        <taxon>Micrococcales</taxon>
        <taxon>Ruaniaceae</taxon>
        <taxon>Ruania</taxon>
    </lineage>
</organism>
<evidence type="ECO:0000313" key="3">
    <source>
        <dbReference type="EMBL" id="QOR71937.1"/>
    </source>
</evidence>
<keyword evidence="2" id="KW-0812">Transmembrane</keyword>
<feature type="transmembrane region" description="Helical" evidence="2">
    <location>
        <begin position="200"/>
        <end position="218"/>
    </location>
</feature>
<keyword evidence="2" id="KW-0472">Membrane</keyword>
<feature type="transmembrane region" description="Helical" evidence="2">
    <location>
        <begin position="83"/>
        <end position="104"/>
    </location>
</feature>
<dbReference type="RefSeq" id="WP_193498585.1">
    <property type="nucleotide sequence ID" value="NZ_CP063169.1"/>
</dbReference>
<dbReference type="EMBL" id="CP063169">
    <property type="protein sequence ID" value="QOR71937.1"/>
    <property type="molecule type" value="Genomic_DNA"/>
</dbReference>
<evidence type="ECO:0000313" key="4">
    <source>
        <dbReference type="Proteomes" id="UP000593758"/>
    </source>
</evidence>
<reference evidence="3 4" key="1">
    <citation type="submission" date="2020-10" db="EMBL/GenBank/DDBJ databases">
        <title>Haloactinobacterium sp. RN3S43, a bacterium isolated from saline soil.</title>
        <authorList>
            <person name="Sun J.-Q."/>
        </authorList>
    </citation>
    <scope>NUCLEOTIDE SEQUENCE [LARGE SCALE GENOMIC DNA]</scope>
    <source>
        <strain evidence="3 4">RN3S43</strain>
    </source>
</reference>
<keyword evidence="4" id="KW-1185">Reference proteome</keyword>
<feature type="region of interest" description="Disordered" evidence="1">
    <location>
        <begin position="1"/>
        <end position="27"/>
    </location>
</feature>
<feature type="transmembrane region" description="Helical" evidence="2">
    <location>
        <begin position="125"/>
        <end position="151"/>
    </location>
</feature>
<feature type="transmembrane region" description="Helical" evidence="2">
    <location>
        <begin position="257"/>
        <end position="279"/>
    </location>
</feature>
<feature type="transmembrane region" description="Helical" evidence="2">
    <location>
        <begin position="51"/>
        <end position="71"/>
    </location>
</feature>
<name>A0A7M1SY21_9MICO</name>
<accession>A0A7M1SY21</accession>
<evidence type="ECO:0000256" key="2">
    <source>
        <dbReference type="SAM" id="Phobius"/>
    </source>
</evidence>
<proteinExistence type="predicted"/>
<protein>
    <submittedName>
        <fullName evidence="3">ABC transporter permease subunit</fullName>
    </submittedName>
</protein>
<feature type="transmembrane region" description="Helical" evidence="2">
    <location>
        <begin position="171"/>
        <end position="195"/>
    </location>
</feature>
<keyword evidence="2" id="KW-1133">Transmembrane helix</keyword>
<dbReference type="KEGG" id="halt:IM660_06700"/>
<dbReference type="Proteomes" id="UP000593758">
    <property type="component" value="Chromosome"/>
</dbReference>